<proteinExistence type="predicted"/>
<accession>A0A699ZX57</accession>
<sequence length="85" mass="8995">QPSHHGHHLRVVQELPGKPGVPVWPRPGAVLLPAFCLCCHLAAAGAKPGARHHRHRSGPHLLLPQGRVPVAVGQGPHQDALLPEA</sequence>
<dbReference type="Proteomes" id="UP000485058">
    <property type="component" value="Unassembled WGS sequence"/>
</dbReference>
<dbReference type="EMBL" id="BLLF01003504">
    <property type="protein sequence ID" value="GFH27517.1"/>
    <property type="molecule type" value="Genomic_DNA"/>
</dbReference>
<evidence type="ECO:0000313" key="1">
    <source>
        <dbReference type="EMBL" id="GFH27517.1"/>
    </source>
</evidence>
<name>A0A699ZX57_HAELA</name>
<organism evidence="1 2">
    <name type="scientific">Haematococcus lacustris</name>
    <name type="common">Green alga</name>
    <name type="synonym">Haematococcus pluvialis</name>
    <dbReference type="NCBI Taxonomy" id="44745"/>
    <lineage>
        <taxon>Eukaryota</taxon>
        <taxon>Viridiplantae</taxon>
        <taxon>Chlorophyta</taxon>
        <taxon>core chlorophytes</taxon>
        <taxon>Chlorophyceae</taxon>
        <taxon>CS clade</taxon>
        <taxon>Chlamydomonadales</taxon>
        <taxon>Haematococcaceae</taxon>
        <taxon>Haematococcus</taxon>
    </lineage>
</organism>
<protein>
    <submittedName>
        <fullName evidence="1">Uncharacterized protein</fullName>
    </submittedName>
</protein>
<comment type="caution">
    <text evidence="1">The sequence shown here is derived from an EMBL/GenBank/DDBJ whole genome shotgun (WGS) entry which is preliminary data.</text>
</comment>
<dbReference type="AlphaFoldDB" id="A0A699ZX57"/>
<feature type="non-terminal residue" evidence="1">
    <location>
        <position position="85"/>
    </location>
</feature>
<keyword evidence="2" id="KW-1185">Reference proteome</keyword>
<feature type="non-terminal residue" evidence="1">
    <location>
        <position position="1"/>
    </location>
</feature>
<evidence type="ECO:0000313" key="2">
    <source>
        <dbReference type="Proteomes" id="UP000485058"/>
    </source>
</evidence>
<reference evidence="1 2" key="1">
    <citation type="submission" date="2020-02" db="EMBL/GenBank/DDBJ databases">
        <title>Draft genome sequence of Haematococcus lacustris strain NIES-144.</title>
        <authorList>
            <person name="Morimoto D."/>
            <person name="Nakagawa S."/>
            <person name="Yoshida T."/>
            <person name="Sawayama S."/>
        </authorList>
    </citation>
    <scope>NUCLEOTIDE SEQUENCE [LARGE SCALE GENOMIC DNA]</scope>
    <source>
        <strain evidence="1 2">NIES-144</strain>
    </source>
</reference>
<gene>
    <name evidence="1" type="ORF">HaLaN_25849</name>
</gene>